<dbReference type="InterPro" id="IPR036909">
    <property type="entry name" value="Cyt_c-like_dom_sf"/>
</dbReference>
<evidence type="ECO:0000256" key="5">
    <source>
        <dbReference type="ARBA" id="ARBA00023004"/>
    </source>
</evidence>
<keyword evidence="9" id="KW-1185">Reference proteome</keyword>
<organism evidence="8 9">
    <name type="scientific">Halovulum marinum</name>
    <dbReference type="NCBI Taxonomy" id="2662447"/>
    <lineage>
        <taxon>Bacteria</taxon>
        <taxon>Pseudomonadati</taxon>
        <taxon>Pseudomonadota</taxon>
        <taxon>Alphaproteobacteria</taxon>
        <taxon>Rhodobacterales</taxon>
        <taxon>Paracoccaceae</taxon>
        <taxon>Halovulum</taxon>
    </lineage>
</organism>
<comment type="caution">
    <text evidence="8">The sequence shown here is derived from an EMBL/GenBank/DDBJ whole genome shotgun (WGS) entry which is preliminary data.</text>
</comment>
<dbReference type="EMBL" id="WIND01000001">
    <property type="protein sequence ID" value="MSU88576.1"/>
    <property type="molecule type" value="Genomic_DNA"/>
</dbReference>
<accession>A0A6L5YW48</accession>
<name>A0A6L5YW48_9RHOB</name>
<dbReference type="SUPFAM" id="SSF46626">
    <property type="entry name" value="Cytochrome c"/>
    <property type="match status" value="1"/>
</dbReference>
<evidence type="ECO:0000256" key="1">
    <source>
        <dbReference type="ARBA" id="ARBA00022448"/>
    </source>
</evidence>
<keyword evidence="1" id="KW-0813">Transport</keyword>
<dbReference type="GO" id="GO:0046872">
    <property type="term" value="F:metal ion binding"/>
    <property type="evidence" value="ECO:0007669"/>
    <property type="project" value="UniProtKB-KW"/>
</dbReference>
<dbReference type="Gene3D" id="1.10.760.10">
    <property type="entry name" value="Cytochrome c-like domain"/>
    <property type="match status" value="1"/>
</dbReference>
<dbReference type="Proteomes" id="UP000474957">
    <property type="component" value="Unassembled WGS sequence"/>
</dbReference>
<evidence type="ECO:0000256" key="2">
    <source>
        <dbReference type="ARBA" id="ARBA00022617"/>
    </source>
</evidence>
<keyword evidence="4" id="KW-0249">Electron transport</keyword>
<proteinExistence type="predicted"/>
<dbReference type="PRINTS" id="PR00604">
    <property type="entry name" value="CYTCHRMECIAB"/>
</dbReference>
<evidence type="ECO:0000256" key="4">
    <source>
        <dbReference type="ARBA" id="ARBA00022982"/>
    </source>
</evidence>
<keyword evidence="2 6" id="KW-0349">Heme</keyword>
<evidence type="ECO:0000259" key="7">
    <source>
        <dbReference type="PROSITE" id="PS51007"/>
    </source>
</evidence>
<sequence length="172" mass="17794">MDTMEITKIVGGVCGSLLVFLLIQTGAESLIVAEPGHGDEEQFAYGIEAEEAGGEEAAPEAEVPFGEVFASADAAAGEGLFRACASCHKLEDGANAVGPYLYGVVGRDIAAVDGYSYSDALAGLDGAWTPEDLSAFLAAPSDYAPGTKMSYRGMRDVEDRANLIAYLQSIGG</sequence>
<dbReference type="PANTHER" id="PTHR11961">
    <property type="entry name" value="CYTOCHROME C"/>
    <property type="match status" value="1"/>
</dbReference>
<evidence type="ECO:0000313" key="9">
    <source>
        <dbReference type="Proteomes" id="UP000474957"/>
    </source>
</evidence>
<keyword evidence="5 6" id="KW-0408">Iron</keyword>
<dbReference type="GO" id="GO:0009055">
    <property type="term" value="F:electron transfer activity"/>
    <property type="evidence" value="ECO:0007669"/>
    <property type="project" value="InterPro"/>
</dbReference>
<evidence type="ECO:0000256" key="6">
    <source>
        <dbReference type="PROSITE-ProRule" id="PRU00433"/>
    </source>
</evidence>
<reference evidence="8 9" key="1">
    <citation type="submission" date="2019-10" db="EMBL/GenBank/DDBJ databases">
        <title>Cognatihalovulum marinum gen. nov. sp. nov., a new member of the family Rhodobacteraceae isolated from deep seawater of the Northwest Indian Ocean.</title>
        <authorList>
            <person name="Ruan C."/>
            <person name="Wang J."/>
            <person name="Zheng X."/>
            <person name="Song L."/>
            <person name="Zhu Y."/>
            <person name="Huang Y."/>
            <person name="Lu Z."/>
            <person name="Du W."/>
            <person name="Huang L."/>
            <person name="Dai X."/>
        </authorList>
    </citation>
    <scope>NUCLEOTIDE SEQUENCE [LARGE SCALE GENOMIC DNA]</scope>
    <source>
        <strain evidence="8 9">2CG4</strain>
    </source>
</reference>
<evidence type="ECO:0000256" key="3">
    <source>
        <dbReference type="ARBA" id="ARBA00022723"/>
    </source>
</evidence>
<keyword evidence="3 6" id="KW-0479">Metal-binding</keyword>
<evidence type="ECO:0000313" key="8">
    <source>
        <dbReference type="EMBL" id="MSU88576.1"/>
    </source>
</evidence>
<protein>
    <submittedName>
        <fullName evidence="8">C-type cytochrome</fullName>
    </submittedName>
</protein>
<dbReference type="InterPro" id="IPR002327">
    <property type="entry name" value="Cyt_c_1A/1B"/>
</dbReference>
<dbReference type="AlphaFoldDB" id="A0A6L5YW48"/>
<dbReference type="InterPro" id="IPR009056">
    <property type="entry name" value="Cyt_c-like_dom"/>
</dbReference>
<feature type="domain" description="Cytochrome c" evidence="7">
    <location>
        <begin position="72"/>
        <end position="171"/>
    </location>
</feature>
<dbReference type="Pfam" id="PF00034">
    <property type="entry name" value="Cytochrom_C"/>
    <property type="match status" value="1"/>
</dbReference>
<dbReference type="RefSeq" id="WP_154444666.1">
    <property type="nucleotide sequence ID" value="NZ_WIND01000001.1"/>
</dbReference>
<gene>
    <name evidence="8" type="ORF">GE300_02950</name>
</gene>
<dbReference type="PROSITE" id="PS51007">
    <property type="entry name" value="CYTC"/>
    <property type="match status" value="1"/>
</dbReference>
<dbReference type="GO" id="GO:0020037">
    <property type="term" value="F:heme binding"/>
    <property type="evidence" value="ECO:0007669"/>
    <property type="project" value="InterPro"/>
</dbReference>